<gene>
    <name evidence="5" type="ORF">IM660_02565</name>
</gene>
<evidence type="ECO:0000313" key="6">
    <source>
        <dbReference type="Proteomes" id="UP000593758"/>
    </source>
</evidence>
<keyword evidence="6" id="KW-1185">Reference proteome</keyword>
<evidence type="ECO:0000256" key="3">
    <source>
        <dbReference type="SAM" id="MobiDB-lite"/>
    </source>
</evidence>
<keyword evidence="1" id="KW-0521">NADP</keyword>
<dbReference type="SUPFAM" id="SSF51735">
    <property type="entry name" value="NAD(P)-binding Rossmann-fold domains"/>
    <property type="match status" value="1"/>
</dbReference>
<name>A0A7M1SUQ1_9MICO</name>
<sequence>MRAMLISSPESSAATLTGSDVPTLSPGPGEVLIDVAAAGVNRADLLQLKGLHPPPAGAPDWPGLEVSGTIATLGDGVTGHHVGDRVCALVDGGGYAEQALARAEHLLPVPDGLDLVDAAGLPEALATLWSNLIAVPELPATVGLAPHALPGITSLVHGGSGGVGTAAIQVLTALGARVLTTAGGPDRTARCAELGAHRAIDHRNEDFVEITRAETGGAGADVVLDVVGAKYLHQNIDVLAPFGHLVVLGMQKGATGELNLARLLTRWLSIHGTVLRQRPTEQKTAILTDLRKRAWPLVTEGKVRPVVHARVPLAEAAEAHRMMAEGEVFGKVLLLP</sequence>
<dbReference type="AlphaFoldDB" id="A0A7M1SUQ1"/>
<dbReference type="Proteomes" id="UP000593758">
    <property type="component" value="Chromosome"/>
</dbReference>
<dbReference type="PANTHER" id="PTHR48106">
    <property type="entry name" value="QUINONE OXIDOREDUCTASE PIG3-RELATED"/>
    <property type="match status" value="1"/>
</dbReference>
<dbReference type="InterPro" id="IPR014189">
    <property type="entry name" value="Quinone_OxRdtase_PIG3"/>
</dbReference>
<evidence type="ECO:0000256" key="1">
    <source>
        <dbReference type="ARBA" id="ARBA00022857"/>
    </source>
</evidence>
<dbReference type="InterPro" id="IPR013154">
    <property type="entry name" value="ADH-like_N"/>
</dbReference>
<dbReference type="SMART" id="SM00829">
    <property type="entry name" value="PKS_ER"/>
    <property type="match status" value="1"/>
</dbReference>
<reference evidence="5 6" key="1">
    <citation type="submission" date="2020-10" db="EMBL/GenBank/DDBJ databases">
        <title>Haloactinobacterium sp. RN3S43, a bacterium isolated from saline soil.</title>
        <authorList>
            <person name="Sun J.-Q."/>
        </authorList>
    </citation>
    <scope>NUCLEOTIDE SEQUENCE [LARGE SCALE GENOMIC DNA]</scope>
    <source>
        <strain evidence="5 6">RN3S43</strain>
    </source>
</reference>
<dbReference type="NCBIfam" id="TIGR02824">
    <property type="entry name" value="quinone_pig3"/>
    <property type="match status" value="1"/>
</dbReference>
<dbReference type="EMBL" id="CP063169">
    <property type="protein sequence ID" value="QOR71211.1"/>
    <property type="molecule type" value="Genomic_DNA"/>
</dbReference>
<keyword evidence="2" id="KW-0560">Oxidoreductase</keyword>
<dbReference type="InterPro" id="IPR020843">
    <property type="entry name" value="ER"/>
</dbReference>
<evidence type="ECO:0000256" key="2">
    <source>
        <dbReference type="ARBA" id="ARBA00023002"/>
    </source>
</evidence>
<dbReference type="KEGG" id="halt:IM660_02565"/>
<feature type="domain" description="Enoyl reductase (ER)" evidence="4">
    <location>
        <begin position="7"/>
        <end position="334"/>
    </location>
</feature>
<dbReference type="GO" id="GO:0016651">
    <property type="term" value="F:oxidoreductase activity, acting on NAD(P)H"/>
    <property type="evidence" value="ECO:0007669"/>
    <property type="project" value="TreeGrafter"/>
</dbReference>
<organism evidence="5 6">
    <name type="scientific">Ruania alkalisoli</name>
    <dbReference type="NCBI Taxonomy" id="2779775"/>
    <lineage>
        <taxon>Bacteria</taxon>
        <taxon>Bacillati</taxon>
        <taxon>Actinomycetota</taxon>
        <taxon>Actinomycetes</taxon>
        <taxon>Micrococcales</taxon>
        <taxon>Ruaniaceae</taxon>
        <taxon>Ruania</taxon>
    </lineage>
</organism>
<dbReference type="Gene3D" id="3.90.180.10">
    <property type="entry name" value="Medium-chain alcohol dehydrogenases, catalytic domain"/>
    <property type="match status" value="1"/>
</dbReference>
<feature type="region of interest" description="Disordered" evidence="3">
    <location>
        <begin position="1"/>
        <end position="22"/>
    </location>
</feature>
<dbReference type="Gene3D" id="3.40.50.720">
    <property type="entry name" value="NAD(P)-binding Rossmann-like Domain"/>
    <property type="match status" value="1"/>
</dbReference>
<dbReference type="CDD" id="cd05276">
    <property type="entry name" value="p53_inducible_oxidoreductase"/>
    <property type="match status" value="1"/>
</dbReference>
<dbReference type="Pfam" id="PF00107">
    <property type="entry name" value="ADH_zinc_N"/>
    <property type="match status" value="1"/>
</dbReference>
<dbReference type="RefSeq" id="WP_193497876.1">
    <property type="nucleotide sequence ID" value="NZ_CP063169.1"/>
</dbReference>
<dbReference type="InterPro" id="IPR036291">
    <property type="entry name" value="NAD(P)-bd_dom_sf"/>
</dbReference>
<proteinExistence type="predicted"/>
<dbReference type="SUPFAM" id="SSF50129">
    <property type="entry name" value="GroES-like"/>
    <property type="match status" value="1"/>
</dbReference>
<dbReference type="GO" id="GO:0070402">
    <property type="term" value="F:NADPH binding"/>
    <property type="evidence" value="ECO:0007669"/>
    <property type="project" value="TreeGrafter"/>
</dbReference>
<feature type="compositionally biased region" description="Polar residues" evidence="3">
    <location>
        <begin position="8"/>
        <end position="22"/>
    </location>
</feature>
<protein>
    <submittedName>
        <fullName evidence="5">NAD(P)H-quinone oxidoreductase</fullName>
    </submittedName>
</protein>
<dbReference type="InterPro" id="IPR011032">
    <property type="entry name" value="GroES-like_sf"/>
</dbReference>
<dbReference type="PANTHER" id="PTHR48106:SF8">
    <property type="entry name" value="OS02G0805600 PROTEIN"/>
    <property type="match status" value="1"/>
</dbReference>
<accession>A0A7M1SUQ1</accession>
<dbReference type="InterPro" id="IPR013149">
    <property type="entry name" value="ADH-like_C"/>
</dbReference>
<dbReference type="Pfam" id="PF08240">
    <property type="entry name" value="ADH_N"/>
    <property type="match status" value="1"/>
</dbReference>
<evidence type="ECO:0000259" key="4">
    <source>
        <dbReference type="SMART" id="SM00829"/>
    </source>
</evidence>
<evidence type="ECO:0000313" key="5">
    <source>
        <dbReference type="EMBL" id="QOR71211.1"/>
    </source>
</evidence>